<sequence>MNTLIDTHIHLDSVEFYNDLEGVIASSKLYGVSRFIIPGASLETLEYAVRIADLHDEIFYAVGIHPYHIDEILLDYQKDSITDNTYDKTSQQFNTNRLYNLKYIMQTKKCCAIGECGLDFFRLGEYPEREKEAQIACFEIQIQQALKYDLPLILHVRDSKDNQEASEMVASILKKYQKNQGKSKLRGVFHCFNANEILLEFYEDFYYGIGGIITFKNAKKLVEILPKIPLNRILLETDAPYLAPIPHRGKRNESKFLPYVVTKISEILNIPEQKLCSQTTQNAQELFRL</sequence>
<dbReference type="PANTHER" id="PTHR46124">
    <property type="entry name" value="D-AMINOACYL-TRNA DEACYLASE"/>
    <property type="match status" value="1"/>
</dbReference>
<dbReference type="Pfam" id="PF01026">
    <property type="entry name" value="TatD_DNase"/>
    <property type="match status" value="1"/>
</dbReference>
<dbReference type="Gene3D" id="3.20.20.140">
    <property type="entry name" value="Metal-dependent hydrolases"/>
    <property type="match status" value="1"/>
</dbReference>
<dbReference type="PROSITE" id="PS01137">
    <property type="entry name" value="TATD_1"/>
    <property type="match status" value="1"/>
</dbReference>
<dbReference type="GO" id="GO:0016788">
    <property type="term" value="F:hydrolase activity, acting on ester bonds"/>
    <property type="evidence" value="ECO:0007669"/>
    <property type="project" value="InterPro"/>
</dbReference>
<comment type="similarity">
    <text evidence="1">Belongs to the metallo-dependent hydrolases superfamily. TatD-type hydrolase family.</text>
</comment>
<evidence type="ECO:0000256" key="1">
    <source>
        <dbReference type="ARBA" id="ARBA00009275"/>
    </source>
</evidence>
<dbReference type="PANTHER" id="PTHR46124:SF2">
    <property type="entry name" value="D-AMINOACYL-TRNA DEACYLASE"/>
    <property type="match status" value="1"/>
</dbReference>
<proteinExistence type="inferred from homology"/>
<dbReference type="GO" id="GO:0046872">
    <property type="term" value="F:metal ion binding"/>
    <property type="evidence" value="ECO:0007669"/>
    <property type="project" value="UniProtKB-KW"/>
</dbReference>
<dbReference type="InterPro" id="IPR001130">
    <property type="entry name" value="TatD-like"/>
</dbReference>
<organism evidence="4 5">
    <name type="scientific">Helicobacter didelphidarum</name>
    <dbReference type="NCBI Taxonomy" id="2040648"/>
    <lineage>
        <taxon>Bacteria</taxon>
        <taxon>Pseudomonadati</taxon>
        <taxon>Campylobacterota</taxon>
        <taxon>Epsilonproteobacteria</taxon>
        <taxon>Campylobacterales</taxon>
        <taxon>Helicobacteraceae</taxon>
        <taxon>Helicobacter</taxon>
    </lineage>
</organism>
<dbReference type="EMBL" id="NXLQ01000009">
    <property type="protein sequence ID" value="RDU65873.1"/>
    <property type="molecule type" value="Genomic_DNA"/>
</dbReference>
<keyword evidence="3" id="KW-0479">Metal-binding</keyword>
<reference evidence="4 5" key="1">
    <citation type="submission" date="2018-04" db="EMBL/GenBank/DDBJ databases">
        <title>Novel Campyloabacter and Helicobacter Species and Strains.</title>
        <authorList>
            <person name="Mannion A.J."/>
            <person name="Shen Z."/>
            <person name="Fox J.G."/>
        </authorList>
    </citation>
    <scope>NUCLEOTIDE SEQUENCE [LARGE SCALE GENOMIC DNA]</scope>
    <source>
        <strain evidence="4 5">MIT 17-337</strain>
    </source>
</reference>
<feature type="binding site" evidence="3">
    <location>
        <position position="8"/>
    </location>
    <ligand>
        <name>a divalent metal cation</name>
        <dbReference type="ChEBI" id="CHEBI:60240"/>
        <label>1</label>
    </ligand>
</feature>
<feature type="binding site" evidence="3">
    <location>
        <position position="238"/>
    </location>
    <ligand>
        <name>a divalent metal cation</name>
        <dbReference type="ChEBI" id="CHEBI:60240"/>
        <label>1</label>
    </ligand>
</feature>
<protein>
    <submittedName>
        <fullName evidence="4">TatD family deoxyribonuclease</fullName>
    </submittedName>
</protein>
<keyword evidence="5" id="KW-1185">Reference proteome</keyword>
<dbReference type="PIRSF" id="PIRSF005902">
    <property type="entry name" value="DNase_TatD"/>
    <property type="match status" value="1"/>
</dbReference>
<evidence type="ECO:0000313" key="5">
    <source>
        <dbReference type="Proteomes" id="UP000256379"/>
    </source>
</evidence>
<feature type="binding site" evidence="3">
    <location>
        <position position="10"/>
    </location>
    <ligand>
        <name>a divalent metal cation</name>
        <dbReference type="ChEBI" id="CHEBI:60240"/>
        <label>1</label>
    </ligand>
</feature>
<evidence type="ECO:0000256" key="2">
    <source>
        <dbReference type="ARBA" id="ARBA00022801"/>
    </source>
</evidence>
<feature type="binding site" evidence="3">
    <location>
        <position position="155"/>
    </location>
    <ligand>
        <name>a divalent metal cation</name>
        <dbReference type="ChEBI" id="CHEBI:60240"/>
        <label>2</label>
    </ligand>
</feature>
<comment type="caution">
    <text evidence="4">The sequence shown here is derived from an EMBL/GenBank/DDBJ whole genome shotgun (WGS) entry which is preliminary data.</text>
</comment>
<name>A0A3D8IL81_9HELI</name>
<dbReference type="InterPro" id="IPR018228">
    <property type="entry name" value="DNase_TatD-rel_CS"/>
</dbReference>
<feature type="binding site" evidence="3">
    <location>
        <position position="115"/>
    </location>
    <ligand>
        <name>a divalent metal cation</name>
        <dbReference type="ChEBI" id="CHEBI:60240"/>
        <label>1</label>
    </ligand>
</feature>
<dbReference type="Proteomes" id="UP000256379">
    <property type="component" value="Unassembled WGS sequence"/>
</dbReference>
<accession>A0A3D8IL81</accession>
<dbReference type="AlphaFoldDB" id="A0A3D8IL81"/>
<feature type="binding site" evidence="3">
    <location>
        <position position="190"/>
    </location>
    <ligand>
        <name>a divalent metal cation</name>
        <dbReference type="ChEBI" id="CHEBI:60240"/>
        <label>2</label>
    </ligand>
</feature>
<dbReference type="CDD" id="cd01310">
    <property type="entry name" value="TatD_DNAse"/>
    <property type="match status" value="1"/>
</dbReference>
<gene>
    <name evidence="4" type="ORF">CQA53_05325</name>
</gene>
<keyword evidence="2" id="KW-0378">Hydrolase</keyword>
<dbReference type="SUPFAM" id="SSF51556">
    <property type="entry name" value="Metallo-dependent hydrolases"/>
    <property type="match status" value="1"/>
</dbReference>
<evidence type="ECO:0000256" key="3">
    <source>
        <dbReference type="PIRSR" id="PIRSR005902-1"/>
    </source>
</evidence>
<dbReference type="RefSeq" id="WP_115542990.1">
    <property type="nucleotide sequence ID" value="NZ_NXLQ01000009.1"/>
</dbReference>
<dbReference type="OrthoDB" id="9810005at2"/>
<evidence type="ECO:0000313" key="4">
    <source>
        <dbReference type="EMBL" id="RDU65873.1"/>
    </source>
</evidence>
<dbReference type="InterPro" id="IPR032466">
    <property type="entry name" value="Metal_Hydrolase"/>
</dbReference>
<dbReference type="GO" id="GO:0005829">
    <property type="term" value="C:cytosol"/>
    <property type="evidence" value="ECO:0007669"/>
    <property type="project" value="TreeGrafter"/>
</dbReference>